<evidence type="ECO:0000259" key="3">
    <source>
        <dbReference type="Pfam" id="PF05193"/>
    </source>
</evidence>
<dbReference type="PANTHER" id="PTHR11851:SF49">
    <property type="entry name" value="MITOCHONDRIAL-PROCESSING PEPTIDASE SUBUNIT ALPHA"/>
    <property type="match status" value="1"/>
</dbReference>
<dbReference type="AlphaFoldDB" id="A0AA49Q7Y8"/>
<evidence type="ECO:0000313" key="5">
    <source>
        <dbReference type="EMBL" id="WKW15266.1"/>
    </source>
</evidence>
<protein>
    <submittedName>
        <fullName evidence="5">Pitrilysin family protein</fullName>
    </submittedName>
</protein>
<dbReference type="SUPFAM" id="SSF63411">
    <property type="entry name" value="LuxS/MPP-like metallohydrolase"/>
    <property type="match status" value="2"/>
</dbReference>
<feature type="domain" description="Peptidase M16 C-terminal" evidence="3">
    <location>
        <begin position="171"/>
        <end position="349"/>
    </location>
</feature>
<dbReference type="InterPro" id="IPR050361">
    <property type="entry name" value="MPP/UQCRC_Complex"/>
</dbReference>
<dbReference type="InterPro" id="IPR011249">
    <property type="entry name" value="Metalloenz_LuxS/M16"/>
</dbReference>
<name>A0AA49Q7Y8_9BACT</name>
<accession>A0AA49Q7Y8</accession>
<keyword evidence="6" id="KW-1185">Reference proteome</keyword>
<accession>A0AA49Q543</accession>
<dbReference type="PANTHER" id="PTHR11851">
    <property type="entry name" value="METALLOPROTEASE"/>
    <property type="match status" value="1"/>
</dbReference>
<comment type="similarity">
    <text evidence="1">Belongs to the peptidase M16 family.</text>
</comment>
<feature type="domain" description="Peptidase M16 N-terminal" evidence="2">
    <location>
        <begin position="19"/>
        <end position="165"/>
    </location>
</feature>
<dbReference type="EMBL" id="CP130612">
    <property type="protein sequence ID" value="WKW12359.1"/>
    <property type="molecule type" value="Genomic_DNA"/>
</dbReference>
<gene>
    <name evidence="4" type="ORF">Strain138_001644</name>
    <name evidence="5" type="ORF">Strain318_001643</name>
</gene>
<evidence type="ECO:0000259" key="2">
    <source>
        <dbReference type="Pfam" id="PF00675"/>
    </source>
</evidence>
<dbReference type="Proteomes" id="UP001229955">
    <property type="component" value="Chromosome"/>
</dbReference>
<reference evidence="5" key="1">
    <citation type="submission" date="2023-07" db="EMBL/GenBank/DDBJ databases">
        <authorList>
            <person name="Haufschild T."/>
            <person name="Kallscheuer N."/>
            <person name="Hammer J."/>
            <person name="Kohn T."/>
            <person name="Kabuu M."/>
            <person name="Jogler M."/>
            <person name="Wohfarth N."/>
            <person name="Heuer A."/>
            <person name="Rohde M."/>
            <person name="van Teeseling M.C.F."/>
            <person name="Jogler C."/>
        </authorList>
    </citation>
    <scope>NUCLEOTIDE SEQUENCE</scope>
    <source>
        <strain evidence="4">Strain 138</strain>
        <strain evidence="5">Strain 318</strain>
    </source>
</reference>
<dbReference type="KEGG" id="pspc:Strain318_001643"/>
<dbReference type="GO" id="GO:0046872">
    <property type="term" value="F:metal ion binding"/>
    <property type="evidence" value="ECO:0007669"/>
    <property type="project" value="InterPro"/>
</dbReference>
<sequence length="416" mass="45586">MTAPQTGVQRTVLPNGLTVLSEHMPGVRSVALGAWVRAASLHETREQMGISHFLEHMVFKGSERRSAREIALSLESLGGSLDAYTAREHTSYQARVLDEHLPQAADVLFDLMFRPALREQDLELERGVILEEIAMVEDTPDDIVFEVHNTALFGDHPHGFQILGTPETVESFTVADLRALHTRAYRPENVVVAAAGNVTHEQLLSILSAAGWADLKGQGPLALFDVPDVAPVAPSEQRVERDIQQMHLVMGNVTVPHRDARRHALLLVNSLFGGGMSSRLFQKVREELGLAYSVHSFQSFHATAGSQGIYLGCAPERAEEAISAVRSELALLQVAGLTADELAMGKQQLKGQITLSMESVPARMYRAAAVELFDEPYRPLDEVLARVDAITMREVADVCASFYGVDQQTIVRLGPT</sequence>
<evidence type="ECO:0000313" key="4">
    <source>
        <dbReference type="EMBL" id="WKW12359.1"/>
    </source>
</evidence>
<evidence type="ECO:0000313" key="6">
    <source>
        <dbReference type="Proteomes" id="UP001229955"/>
    </source>
</evidence>
<dbReference type="Gene3D" id="3.30.830.10">
    <property type="entry name" value="Metalloenzyme, LuxS/M16 peptidase-like"/>
    <property type="match status" value="2"/>
</dbReference>
<dbReference type="Pfam" id="PF05193">
    <property type="entry name" value="Peptidase_M16_C"/>
    <property type="match status" value="1"/>
</dbReference>
<dbReference type="InterPro" id="IPR011765">
    <property type="entry name" value="Pept_M16_N"/>
</dbReference>
<evidence type="ECO:0000256" key="1">
    <source>
        <dbReference type="ARBA" id="ARBA00007261"/>
    </source>
</evidence>
<dbReference type="Pfam" id="PF00675">
    <property type="entry name" value="Peptidase_M16"/>
    <property type="match status" value="1"/>
</dbReference>
<dbReference type="InterPro" id="IPR007863">
    <property type="entry name" value="Peptidase_M16_C"/>
</dbReference>
<proteinExistence type="inferred from homology"/>
<organism evidence="5 6">
    <name type="scientific">Pseudogemmatithrix spongiicola</name>
    <dbReference type="NCBI Taxonomy" id="3062599"/>
    <lineage>
        <taxon>Bacteria</taxon>
        <taxon>Pseudomonadati</taxon>
        <taxon>Gemmatimonadota</taxon>
        <taxon>Gemmatimonadia</taxon>
        <taxon>Gemmatimonadales</taxon>
        <taxon>Gemmatimonadaceae</taxon>
        <taxon>Pseudogemmatithrix</taxon>
    </lineage>
</organism>
<dbReference type="EMBL" id="CP130613">
    <property type="protein sequence ID" value="WKW15266.1"/>
    <property type="molecule type" value="Genomic_DNA"/>
</dbReference>
<dbReference type="RefSeq" id="WP_367885235.1">
    <property type="nucleotide sequence ID" value="NZ_CP130612.1"/>
</dbReference>